<gene>
    <name evidence="2" type="ORF">PBS003_LOCUS7232</name>
</gene>
<evidence type="ECO:0000256" key="1">
    <source>
        <dbReference type="ARBA" id="ARBA00009619"/>
    </source>
</evidence>
<protein>
    <submittedName>
        <fullName evidence="2">Uncharacterized protein</fullName>
    </submittedName>
</protein>
<reference evidence="2" key="1">
    <citation type="submission" date="2021-11" db="EMBL/GenBank/DDBJ databases">
        <authorList>
            <person name="Islam A."/>
            <person name="Islam S."/>
            <person name="Flora M.S."/>
            <person name="Rahman M."/>
            <person name="Ziaur R.M."/>
            <person name="Epstein J.H."/>
            <person name="Hassan M."/>
            <person name="Klassen M."/>
            <person name="Woodard K."/>
            <person name="Webb A."/>
            <person name="Webby R.J."/>
            <person name="El Zowalaty M.E."/>
        </authorList>
    </citation>
    <scope>NUCLEOTIDE SEQUENCE</scope>
    <source>
        <strain evidence="2">Pbs3</strain>
    </source>
</reference>
<dbReference type="AlphaFoldDB" id="A0AAU9L7D5"/>
<proteinExistence type="inferred from homology"/>
<comment type="similarity">
    <text evidence="1">Belongs to the CFAP298 family.</text>
</comment>
<evidence type="ECO:0000313" key="2">
    <source>
        <dbReference type="EMBL" id="CAH0480615.1"/>
    </source>
</evidence>
<dbReference type="Proteomes" id="UP001160483">
    <property type="component" value="Unassembled WGS sequence"/>
</dbReference>
<organism evidence="2 3">
    <name type="scientific">Peronospora belbahrii</name>
    <dbReference type="NCBI Taxonomy" id="622444"/>
    <lineage>
        <taxon>Eukaryota</taxon>
        <taxon>Sar</taxon>
        <taxon>Stramenopiles</taxon>
        <taxon>Oomycota</taxon>
        <taxon>Peronosporomycetes</taxon>
        <taxon>Peronosporales</taxon>
        <taxon>Peronosporaceae</taxon>
        <taxon>Peronospora</taxon>
    </lineage>
</organism>
<dbReference type="GO" id="GO:0003352">
    <property type="term" value="P:regulation of cilium movement"/>
    <property type="evidence" value="ECO:0007669"/>
    <property type="project" value="InterPro"/>
</dbReference>
<dbReference type="EMBL" id="CAKKTJ010000324">
    <property type="protein sequence ID" value="CAH0480615.1"/>
    <property type="molecule type" value="Genomic_DNA"/>
</dbReference>
<dbReference type="PANTHER" id="PTHR13238:SF0">
    <property type="entry name" value="CILIA- AND FLAGELLA-ASSOCIATED PROTEIN 298"/>
    <property type="match status" value="1"/>
</dbReference>
<dbReference type="InterPro" id="IPR021298">
    <property type="entry name" value="CFAP298"/>
</dbReference>
<dbReference type="Pfam" id="PF11069">
    <property type="entry name" value="CFAP298"/>
    <property type="match status" value="1"/>
</dbReference>
<accession>A0AAU9L7D5</accession>
<comment type="caution">
    <text evidence="2">The sequence shown here is derived from an EMBL/GenBank/DDBJ whole genome shotgun (WGS) entry which is preliminary data.</text>
</comment>
<sequence>MVIFHVKCRHDQSEFLFNASVSTSHDVLIRSLCRIQNLQLYLLTLSNAIEKIGRDGVTKLLQEQRRNHAYEEGRADTKEHDKVNQVDVMVWPKCEEMSLQLENILMRVAADAKMAVDSKTQVARRICITEIELMEKLQTIRKAVAMVFPMGLPTHDPVKVMLDAKSVEEALADFSVVFHVMPEDTAELWWAGKPILRNQYVRDIAGENEKSTLVVQLQKKGDSAPSRELGVSEDEHKARMVLCDKKQQERQQATDDTAEDYIMSSWVDSKALKNSIHGTDTIRPF</sequence>
<name>A0AAU9L7D5_9STRA</name>
<dbReference type="PANTHER" id="PTHR13238">
    <property type="entry name" value="PROTEIN C21ORF59"/>
    <property type="match status" value="1"/>
</dbReference>
<evidence type="ECO:0000313" key="3">
    <source>
        <dbReference type="Proteomes" id="UP001160483"/>
    </source>
</evidence>